<dbReference type="Pfam" id="PF13181">
    <property type="entry name" value="TPR_8"/>
    <property type="match status" value="2"/>
</dbReference>
<dbReference type="PANTHER" id="PTHR10130:SF0">
    <property type="entry name" value="GH08708P"/>
    <property type="match status" value="1"/>
</dbReference>
<evidence type="ECO:0000256" key="1">
    <source>
        <dbReference type="ARBA" id="ARBA00004275"/>
    </source>
</evidence>
<dbReference type="InterPro" id="IPR056413">
    <property type="entry name" value="TPR_CcmH_CycH"/>
</dbReference>
<keyword evidence="7" id="KW-0576">Peroxisome</keyword>
<name>A0A1D1ZYQ1_AUXPR</name>
<dbReference type="GO" id="GO:0005829">
    <property type="term" value="C:cytosol"/>
    <property type="evidence" value="ECO:0007669"/>
    <property type="project" value="TreeGrafter"/>
</dbReference>
<organism evidence="10">
    <name type="scientific">Auxenochlorella protothecoides</name>
    <name type="common">Green microalga</name>
    <name type="synonym">Chlorella protothecoides</name>
    <dbReference type="NCBI Taxonomy" id="3075"/>
    <lineage>
        <taxon>Eukaryota</taxon>
        <taxon>Viridiplantae</taxon>
        <taxon>Chlorophyta</taxon>
        <taxon>core chlorophytes</taxon>
        <taxon>Trebouxiophyceae</taxon>
        <taxon>Chlorellales</taxon>
        <taxon>Chlorellaceae</taxon>
        <taxon>Auxenochlorella</taxon>
    </lineage>
</organism>
<dbReference type="EMBL" id="GDKF01006563">
    <property type="protein sequence ID" value="JAT72059.1"/>
    <property type="molecule type" value="Transcribed_RNA"/>
</dbReference>
<evidence type="ECO:0000313" key="10">
    <source>
        <dbReference type="EMBL" id="JAT72059.1"/>
    </source>
</evidence>
<evidence type="ECO:0000256" key="4">
    <source>
        <dbReference type="ARBA" id="ARBA00022490"/>
    </source>
</evidence>
<dbReference type="Pfam" id="PF23914">
    <property type="entry name" value="TPR_CcmH_CycH"/>
    <property type="match status" value="1"/>
</dbReference>
<dbReference type="InterPro" id="IPR019734">
    <property type="entry name" value="TPR_rpt"/>
</dbReference>
<keyword evidence="5" id="KW-0677">Repeat</keyword>
<keyword evidence="4" id="KW-0963">Cytoplasm</keyword>
<dbReference type="PROSITE" id="PS50293">
    <property type="entry name" value="TPR_REGION"/>
    <property type="match status" value="1"/>
</dbReference>
<dbReference type="GO" id="GO:0005052">
    <property type="term" value="F:peroxisome matrix targeting signal-1 binding"/>
    <property type="evidence" value="ECO:0007669"/>
    <property type="project" value="TreeGrafter"/>
</dbReference>
<dbReference type="AlphaFoldDB" id="A0A1D1ZYQ1"/>
<feature type="repeat" description="TPR" evidence="8">
    <location>
        <begin position="667"/>
        <end position="700"/>
    </location>
</feature>
<feature type="repeat" description="TPR" evidence="8">
    <location>
        <begin position="633"/>
        <end position="666"/>
    </location>
</feature>
<dbReference type="SMART" id="SM00028">
    <property type="entry name" value="TPR"/>
    <property type="match status" value="5"/>
</dbReference>
<keyword evidence="6 8" id="KW-0802">TPR repeat</keyword>
<evidence type="ECO:0000256" key="6">
    <source>
        <dbReference type="ARBA" id="ARBA00022803"/>
    </source>
</evidence>
<proteinExistence type="inferred from homology"/>
<comment type="subcellular location">
    <subcellularLocation>
        <location evidence="2">Cytoplasm</location>
    </subcellularLocation>
    <subcellularLocation>
        <location evidence="1">Peroxisome</location>
    </subcellularLocation>
</comment>
<evidence type="ECO:0000256" key="7">
    <source>
        <dbReference type="ARBA" id="ARBA00023140"/>
    </source>
</evidence>
<feature type="repeat" description="TPR" evidence="8">
    <location>
        <begin position="701"/>
        <end position="734"/>
    </location>
</feature>
<evidence type="ECO:0000256" key="5">
    <source>
        <dbReference type="ARBA" id="ARBA00022737"/>
    </source>
</evidence>
<protein>
    <recommendedName>
        <fullName evidence="9">Cytochrome c-type biogenesis protein H TPR domain-containing protein</fullName>
    </recommendedName>
</protein>
<comment type="similarity">
    <text evidence="3">Belongs to the peroxisomal targeting signal receptor family.</text>
</comment>
<sequence>PIQLKHYRYNPSYIVLRRASVCGSRRSGPSPMSGLRDLVTGADACGPSDGAGPSNAAASLADALLGRRAKQTAQVQELPGLGAGGAAAPQHMQHYQAPSAAAAAEAALQLPGMQGPRSEALDAFFPQGPAQAGLPDFAEFESIYSGASHPGQGGPLAHMTPQTAVAPFFKAFMDSGKTAMPFHPMHLPAVPLPVADQIRIRDRSLIMARQMFAEQGGQFADAQVGALLSSLNIDPTTLPPSLGQASWDNIYSGAAGPQAGLTDHAANQAMMHGQQPGAWVDDFARLQVADGTQSGGWAGEFSARQGAAQPAAEAWAGEFAGEVPASAWVDDFQSAGVAQREGRSEVEAVEQSRRLADTLAANKDPKFQNSQFLKFISKMSRGEVILEGNKATEVTPAASEWTREFTADAAAPSAAHGPSPWGEEFAFFQARAAGTGGDWADAFAEGVAGEWASEFAGPQTEDWQAEYDAELERLHGAQAPSAHGGYVMAENNPFLSDTDSMAKGWDLFKRGVLTEAVLALEAECQRSPNNAEAWRLLGNVQAENDDDQQAIAAMNRALAIDPSNLETLLSLGVSHTNELDSSEALQYLGQWVSRHPTHAPVVAGIQRPADASQSLVHVTSLLEAALAANPRDADLHTALGVVHNLARRYDEAVQAFRRALELRPQDYSLWNKLGATLANSSQSRDAVPAYRKALELKPNYMRAWTNMGISYSNLADYDASARYYVRALSLNSRAAAVWSYLRTALMCGGRTDLLPVAQAEDIQRLSAELPL</sequence>
<dbReference type="SUPFAM" id="SSF48452">
    <property type="entry name" value="TPR-like"/>
    <property type="match status" value="1"/>
</dbReference>
<dbReference type="Gene3D" id="1.25.40.10">
    <property type="entry name" value="Tetratricopeptide repeat domain"/>
    <property type="match status" value="1"/>
</dbReference>
<reference evidence="10" key="1">
    <citation type="submission" date="2015-08" db="EMBL/GenBank/DDBJ databases">
        <authorList>
            <person name="Babu N.S."/>
            <person name="Beckwith C.J."/>
            <person name="Beseler K.G."/>
            <person name="Brison A."/>
            <person name="Carone J.V."/>
            <person name="Caskin T.P."/>
            <person name="Diamond M."/>
            <person name="Durham M.E."/>
            <person name="Foxe J.M."/>
            <person name="Go M."/>
            <person name="Henderson B.A."/>
            <person name="Jones I.B."/>
            <person name="McGettigan J.A."/>
            <person name="Micheletti S.J."/>
            <person name="Nasrallah M.E."/>
            <person name="Ortiz D."/>
            <person name="Piller C.R."/>
            <person name="Privatt S.R."/>
            <person name="Schneider S.L."/>
            <person name="Sharp S."/>
            <person name="Smith T.C."/>
            <person name="Stanton J.D."/>
            <person name="Ullery H.E."/>
            <person name="Wilson R.J."/>
            <person name="Serrano M.G."/>
            <person name="Buck G."/>
            <person name="Lee V."/>
            <person name="Wang Y."/>
            <person name="Carvalho R."/>
            <person name="Voegtly L."/>
            <person name="Shi R."/>
            <person name="Duckworth R."/>
            <person name="Johnson A."/>
            <person name="Loviza R."/>
            <person name="Walstead R."/>
            <person name="Shah Z."/>
            <person name="Kiflezghi M."/>
            <person name="Wade K."/>
            <person name="Ball S.L."/>
            <person name="Bradley K.W."/>
            <person name="Asai D.J."/>
            <person name="Bowman C.A."/>
            <person name="Russell D.A."/>
            <person name="Pope W.H."/>
            <person name="Jacobs-Sera D."/>
            <person name="Hendrix R.W."/>
            <person name="Hatfull G.F."/>
        </authorList>
    </citation>
    <scope>NUCLEOTIDE SEQUENCE</scope>
</reference>
<feature type="non-terminal residue" evidence="10">
    <location>
        <position position="1"/>
    </location>
</feature>
<dbReference type="InterPro" id="IPR024111">
    <property type="entry name" value="PEX5/PEX5L"/>
</dbReference>
<accession>A0A1D1ZYQ1</accession>
<evidence type="ECO:0000256" key="2">
    <source>
        <dbReference type="ARBA" id="ARBA00004496"/>
    </source>
</evidence>
<dbReference type="GO" id="GO:0005778">
    <property type="term" value="C:peroxisomal membrane"/>
    <property type="evidence" value="ECO:0007669"/>
    <property type="project" value="TreeGrafter"/>
</dbReference>
<feature type="repeat" description="TPR" evidence="8">
    <location>
        <begin position="531"/>
        <end position="564"/>
    </location>
</feature>
<dbReference type="PANTHER" id="PTHR10130">
    <property type="entry name" value="PEROXISOMAL TARGETING SIGNAL 1 RECEPTOR PEX5"/>
    <property type="match status" value="1"/>
</dbReference>
<dbReference type="Pfam" id="PF13432">
    <property type="entry name" value="TPR_16"/>
    <property type="match status" value="1"/>
</dbReference>
<evidence type="ECO:0000259" key="9">
    <source>
        <dbReference type="Pfam" id="PF23914"/>
    </source>
</evidence>
<dbReference type="GO" id="GO:0016560">
    <property type="term" value="P:protein import into peroxisome matrix, docking"/>
    <property type="evidence" value="ECO:0007669"/>
    <property type="project" value="TreeGrafter"/>
</dbReference>
<feature type="domain" description="Cytochrome c-type biogenesis protein H TPR" evidence="9">
    <location>
        <begin position="515"/>
        <end position="599"/>
    </location>
</feature>
<evidence type="ECO:0000256" key="8">
    <source>
        <dbReference type="PROSITE-ProRule" id="PRU00339"/>
    </source>
</evidence>
<gene>
    <name evidence="10" type="ORF">g.20422</name>
</gene>
<dbReference type="PROSITE" id="PS50005">
    <property type="entry name" value="TPR"/>
    <property type="match status" value="4"/>
</dbReference>
<dbReference type="InterPro" id="IPR011990">
    <property type="entry name" value="TPR-like_helical_dom_sf"/>
</dbReference>
<evidence type="ECO:0000256" key="3">
    <source>
        <dbReference type="ARBA" id="ARBA00005348"/>
    </source>
</evidence>